<reference evidence="1" key="2">
    <citation type="submission" date="2020-09" db="EMBL/GenBank/DDBJ databases">
        <authorList>
            <person name="Sun Q."/>
            <person name="Kim S."/>
        </authorList>
    </citation>
    <scope>NUCLEOTIDE SEQUENCE</scope>
    <source>
        <strain evidence="1">KCTC 42651</strain>
    </source>
</reference>
<dbReference type="AlphaFoldDB" id="A0A918XMM8"/>
<evidence type="ECO:0000313" key="1">
    <source>
        <dbReference type="EMBL" id="GHD39829.1"/>
    </source>
</evidence>
<organism evidence="1 2">
    <name type="scientific">Thalassobaculum fulvum</name>
    <dbReference type="NCBI Taxonomy" id="1633335"/>
    <lineage>
        <taxon>Bacteria</taxon>
        <taxon>Pseudomonadati</taxon>
        <taxon>Pseudomonadota</taxon>
        <taxon>Alphaproteobacteria</taxon>
        <taxon>Rhodospirillales</taxon>
        <taxon>Thalassobaculaceae</taxon>
        <taxon>Thalassobaculum</taxon>
    </lineage>
</organism>
<accession>A0A918XMM8</accession>
<name>A0A918XMM8_9PROT</name>
<evidence type="ECO:0000313" key="2">
    <source>
        <dbReference type="Proteomes" id="UP000630353"/>
    </source>
</evidence>
<keyword evidence="2" id="KW-1185">Reference proteome</keyword>
<sequence length="71" mass="7447">MNEQAISTAISTRNPVGPRLRCGYTTTSSNGRASAGAASEEAGGERLMAQICALRGRRSKRLDIAGRLGIL</sequence>
<proteinExistence type="predicted"/>
<dbReference type="Proteomes" id="UP000630353">
    <property type="component" value="Unassembled WGS sequence"/>
</dbReference>
<comment type="caution">
    <text evidence="1">The sequence shown here is derived from an EMBL/GenBank/DDBJ whole genome shotgun (WGS) entry which is preliminary data.</text>
</comment>
<gene>
    <name evidence="1" type="ORF">GCM10017083_02350</name>
</gene>
<reference evidence="1" key="1">
    <citation type="journal article" date="2014" name="Int. J. Syst. Evol. Microbiol.">
        <title>Complete genome sequence of Corynebacterium casei LMG S-19264T (=DSM 44701T), isolated from a smear-ripened cheese.</title>
        <authorList>
            <consortium name="US DOE Joint Genome Institute (JGI-PGF)"/>
            <person name="Walter F."/>
            <person name="Albersmeier A."/>
            <person name="Kalinowski J."/>
            <person name="Ruckert C."/>
        </authorList>
    </citation>
    <scope>NUCLEOTIDE SEQUENCE</scope>
    <source>
        <strain evidence="1">KCTC 42651</strain>
    </source>
</reference>
<dbReference type="EMBL" id="BMZS01000001">
    <property type="protein sequence ID" value="GHD39829.1"/>
    <property type="molecule type" value="Genomic_DNA"/>
</dbReference>
<protein>
    <submittedName>
        <fullName evidence="1">Uncharacterized protein</fullName>
    </submittedName>
</protein>